<dbReference type="GO" id="GO:0005737">
    <property type="term" value="C:cytoplasm"/>
    <property type="evidence" value="ECO:0007669"/>
    <property type="project" value="TreeGrafter"/>
</dbReference>
<comment type="catalytic activity">
    <reaction evidence="10">
        <text>L-seryl-[protein] + ATP = O-phospho-L-seryl-[protein] + ADP + H(+)</text>
        <dbReference type="Rhea" id="RHEA:17989"/>
        <dbReference type="Rhea" id="RHEA-COMP:9863"/>
        <dbReference type="Rhea" id="RHEA-COMP:11604"/>
        <dbReference type="ChEBI" id="CHEBI:15378"/>
        <dbReference type="ChEBI" id="CHEBI:29999"/>
        <dbReference type="ChEBI" id="CHEBI:30616"/>
        <dbReference type="ChEBI" id="CHEBI:83421"/>
        <dbReference type="ChEBI" id="CHEBI:456216"/>
        <dbReference type="EC" id="2.7.11.1"/>
    </reaction>
    <physiologicalReaction direction="left-to-right" evidence="10">
        <dbReference type="Rhea" id="RHEA:17990"/>
    </physiologicalReaction>
</comment>
<keyword evidence="15" id="KW-1185">Reference proteome</keyword>
<evidence type="ECO:0000259" key="13">
    <source>
        <dbReference type="PROSITE" id="PS50011"/>
    </source>
</evidence>
<evidence type="ECO:0000256" key="9">
    <source>
        <dbReference type="ARBA" id="ARBA00048659"/>
    </source>
</evidence>
<dbReference type="GO" id="GO:0017148">
    <property type="term" value="P:negative regulation of translation"/>
    <property type="evidence" value="ECO:0007669"/>
    <property type="project" value="UniProtKB-KW"/>
</dbReference>
<dbReference type="PANTHER" id="PTHR11042:SF160">
    <property type="entry name" value="EUKARYOTIC TRANSLATION INITIATION FACTOR 2-ALPHA KINASE 1"/>
    <property type="match status" value="1"/>
</dbReference>
<keyword evidence="7" id="KW-0652">Protein synthesis inhibitor</keyword>
<feature type="binding site" evidence="11">
    <location>
        <position position="217"/>
    </location>
    <ligand>
        <name>ATP</name>
        <dbReference type="ChEBI" id="CHEBI:30616"/>
    </ligand>
</feature>
<gene>
    <name evidence="14" type="ORF">OSB1V03_LOCUS14943</name>
</gene>
<comment type="similarity">
    <text evidence="8">Belongs to the protein kinase superfamily. Ser/Thr protein kinase family. GCN2 subfamily.</text>
</comment>
<accession>A0A7R9L3Z1</accession>
<dbReference type="EMBL" id="CAJPIZ010014852">
    <property type="protein sequence ID" value="CAG2114977.1"/>
    <property type="molecule type" value="Genomic_DNA"/>
</dbReference>
<dbReference type="Proteomes" id="UP000759131">
    <property type="component" value="Unassembled WGS sequence"/>
</dbReference>
<evidence type="ECO:0000256" key="10">
    <source>
        <dbReference type="ARBA" id="ARBA00048977"/>
    </source>
</evidence>
<name>A0A7R9L3Z1_9ACAR</name>
<sequence length="418" mass="47714">MGATEAKYPTINNQLTRKNVINHGSFGTVYRVTDNTFGNTTKFAVKVVKVKGKEKNKWIKSIREVDIMKSMYHKNVCQYFDSWSTSNRIYIKMQLCHCTLDDLLLTKHQINCKSDSCQAEFVYKTPGICAGSPYHHPTISSDMYSLAMMAKEIFDYDFRTMSSSSNTDGNATQELDSEEMDPQVLPQLIGKKPIGKGRFGEVYKVDIKGAPNPYAVKVITKVVKGEEDRDAKEREMVFKNEYRSLGLMTKLSHQHVVPIIKTLCTNEPDTVYIQMQFCACNLRELINTKNSMFGRPDLSESKNNYPYTEPNDLEYFISLCWLREITLGLQYLHSKSIIHRDVKPENIVMGTLGDVGDTRWVLKLGDFGLAKLYQASRNNTNDVGTPKYMAPELAMARYTLKADLYSVGIVMPELFNYR</sequence>
<keyword evidence="5" id="KW-0418">Kinase</keyword>
<dbReference type="OrthoDB" id="4062651at2759"/>
<evidence type="ECO:0000256" key="3">
    <source>
        <dbReference type="ARBA" id="ARBA00022679"/>
    </source>
</evidence>
<evidence type="ECO:0000313" key="15">
    <source>
        <dbReference type="Proteomes" id="UP000759131"/>
    </source>
</evidence>
<protein>
    <recommendedName>
        <fullName evidence="1">non-specific serine/threonine protein kinase</fullName>
        <ecNumber evidence="1">2.7.11.1</ecNumber>
    </recommendedName>
</protein>
<dbReference type="InterPro" id="IPR008271">
    <property type="entry name" value="Ser/Thr_kinase_AS"/>
</dbReference>
<keyword evidence="3" id="KW-0808">Transferase</keyword>
<dbReference type="EMBL" id="OC869427">
    <property type="protein sequence ID" value="CAD7634547.1"/>
    <property type="molecule type" value="Genomic_DNA"/>
</dbReference>
<dbReference type="Pfam" id="PF00069">
    <property type="entry name" value="Pkinase"/>
    <property type="match status" value="2"/>
</dbReference>
<evidence type="ECO:0000256" key="2">
    <source>
        <dbReference type="ARBA" id="ARBA00022527"/>
    </source>
</evidence>
<evidence type="ECO:0000313" key="14">
    <source>
        <dbReference type="EMBL" id="CAD7634547.1"/>
    </source>
</evidence>
<dbReference type="InterPro" id="IPR000719">
    <property type="entry name" value="Prot_kinase_dom"/>
</dbReference>
<dbReference type="GO" id="GO:0004694">
    <property type="term" value="F:eukaryotic translation initiation factor 2alpha kinase activity"/>
    <property type="evidence" value="ECO:0007669"/>
    <property type="project" value="TreeGrafter"/>
</dbReference>
<keyword evidence="2 12" id="KW-0723">Serine/threonine-protein kinase</keyword>
<dbReference type="PROSITE" id="PS50011">
    <property type="entry name" value="PROTEIN_KINASE_DOM"/>
    <property type="match status" value="1"/>
</dbReference>
<keyword evidence="6 11" id="KW-0067">ATP-binding</keyword>
<proteinExistence type="inferred from homology"/>
<evidence type="ECO:0000256" key="7">
    <source>
        <dbReference type="ARBA" id="ARBA00023193"/>
    </source>
</evidence>
<evidence type="ECO:0000256" key="1">
    <source>
        <dbReference type="ARBA" id="ARBA00012513"/>
    </source>
</evidence>
<dbReference type="EC" id="2.7.11.1" evidence="1"/>
<dbReference type="PROSITE" id="PS00108">
    <property type="entry name" value="PROTEIN_KINASE_ST"/>
    <property type="match status" value="1"/>
</dbReference>
<dbReference type="InterPro" id="IPR017441">
    <property type="entry name" value="Protein_kinase_ATP_BS"/>
</dbReference>
<dbReference type="SMART" id="SM00220">
    <property type="entry name" value="S_TKc"/>
    <property type="match status" value="1"/>
</dbReference>
<dbReference type="InterPro" id="IPR011009">
    <property type="entry name" value="Kinase-like_dom_sf"/>
</dbReference>
<dbReference type="CDD" id="cd00180">
    <property type="entry name" value="PKc"/>
    <property type="match status" value="1"/>
</dbReference>
<dbReference type="GO" id="GO:0005524">
    <property type="term" value="F:ATP binding"/>
    <property type="evidence" value="ECO:0007669"/>
    <property type="project" value="UniProtKB-UniRule"/>
</dbReference>
<dbReference type="InterPro" id="IPR050339">
    <property type="entry name" value="CC_SR_Kinase"/>
</dbReference>
<dbReference type="PROSITE" id="PS00107">
    <property type="entry name" value="PROTEIN_KINASE_ATP"/>
    <property type="match status" value="1"/>
</dbReference>
<dbReference type="AlphaFoldDB" id="A0A7R9L3Z1"/>
<dbReference type="Gene3D" id="1.10.510.10">
    <property type="entry name" value="Transferase(Phosphotransferase) domain 1"/>
    <property type="match status" value="2"/>
</dbReference>
<feature type="domain" description="Protein kinase" evidence="13">
    <location>
        <begin position="188"/>
        <end position="418"/>
    </location>
</feature>
<evidence type="ECO:0000256" key="8">
    <source>
        <dbReference type="ARBA" id="ARBA00037982"/>
    </source>
</evidence>
<evidence type="ECO:0000256" key="6">
    <source>
        <dbReference type="ARBA" id="ARBA00022840"/>
    </source>
</evidence>
<dbReference type="GO" id="GO:0005634">
    <property type="term" value="C:nucleus"/>
    <property type="evidence" value="ECO:0007669"/>
    <property type="project" value="TreeGrafter"/>
</dbReference>
<evidence type="ECO:0000256" key="11">
    <source>
        <dbReference type="PROSITE-ProRule" id="PRU10141"/>
    </source>
</evidence>
<comment type="catalytic activity">
    <reaction evidence="9">
        <text>L-threonyl-[protein] + ATP = O-phospho-L-threonyl-[protein] + ADP + H(+)</text>
        <dbReference type="Rhea" id="RHEA:46608"/>
        <dbReference type="Rhea" id="RHEA-COMP:11060"/>
        <dbReference type="Rhea" id="RHEA-COMP:11605"/>
        <dbReference type="ChEBI" id="CHEBI:15378"/>
        <dbReference type="ChEBI" id="CHEBI:30013"/>
        <dbReference type="ChEBI" id="CHEBI:30616"/>
        <dbReference type="ChEBI" id="CHEBI:61977"/>
        <dbReference type="ChEBI" id="CHEBI:456216"/>
        <dbReference type="EC" id="2.7.11.1"/>
    </reaction>
    <physiologicalReaction direction="left-to-right" evidence="9">
        <dbReference type="Rhea" id="RHEA:46609"/>
    </physiologicalReaction>
</comment>
<reference evidence="14" key="1">
    <citation type="submission" date="2020-11" db="EMBL/GenBank/DDBJ databases">
        <authorList>
            <person name="Tran Van P."/>
        </authorList>
    </citation>
    <scope>NUCLEOTIDE SEQUENCE</scope>
</reference>
<feature type="non-terminal residue" evidence="14">
    <location>
        <position position="418"/>
    </location>
</feature>
<organism evidence="14">
    <name type="scientific">Medioppia subpectinata</name>
    <dbReference type="NCBI Taxonomy" id="1979941"/>
    <lineage>
        <taxon>Eukaryota</taxon>
        <taxon>Metazoa</taxon>
        <taxon>Ecdysozoa</taxon>
        <taxon>Arthropoda</taxon>
        <taxon>Chelicerata</taxon>
        <taxon>Arachnida</taxon>
        <taxon>Acari</taxon>
        <taxon>Acariformes</taxon>
        <taxon>Sarcoptiformes</taxon>
        <taxon>Oribatida</taxon>
        <taxon>Brachypylina</taxon>
        <taxon>Oppioidea</taxon>
        <taxon>Oppiidae</taxon>
        <taxon>Medioppia</taxon>
    </lineage>
</organism>
<keyword evidence="4 11" id="KW-0547">Nucleotide-binding</keyword>
<dbReference type="SUPFAM" id="SSF56112">
    <property type="entry name" value="Protein kinase-like (PK-like)"/>
    <property type="match status" value="2"/>
</dbReference>
<dbReference type="PANTHER" id="PTHR11042">
    <property type="entry name" value="EUKARYOTIC TRANSLATION INITIATION FACTOR 2-ALPHA KINASE EIF2-ALPHA KINASE -RELATED"/>
    <property type="match status" value="1"/>
</dbReference>
<evidence type="ECO:0000256" key="12">
    <source>
        <dbReference type="RuleBase" id="RU000304"/>
    </source>
</evidence>
<evidence type="ECO:0000256" key="5">
    <source>
        <dbReference type="ARBA" id="ARBA00022777"/>
    </source>
</evidence>
<evidence type="ECO:0000256" key="4">
    <source>
        <dbReference type="ARBA" id="ARBA00022741"/>
    </source>
</evidence>